<reference evidence="7 8" key="1">
    <citation type="journal article" name="Nat. Commun.">
        <title>Undinarchaeota illuminate DPANN phylogeny and the impact of gene transfer on archaeal evolution.</title>
        <authorList>
            <person name="Dombrowski N."/>
            <person name="Williams T.A."/>
            <person name="Sun J."/>
            <person name="Woodcroft B.J."/>
            <person name="Lee J.H."/>
            <person name="Minh B.Q."/>
            <person name="Rinke C."/>
            <person name="Spang A."/>
        </authorList>
    </citation>
    <scope>NUCLEOTIDE SEQUENCE [LARGE SCALE GENOMIC DNA]</scope>
    <source>
        <strain evidence="7">MAG_bin17</strain>
    </source>
</reference>
<feature type="transmembrane region" description="Helical" evidence="5">
    <location>
        <begin position="83"/>
        <end position="101"/>
    </location>
</feature>
<accession>A0A832V053</accession>
<dbReference type="GO" id="GO:0005262">
    <property type="term" value="F:calcium channel activity"/>
    <property type="evidence" value="ECO:0007669"/>
    <property type="project" value="TreeGrafter"/>
</dbReference>
<dbReference type="Proteomes" id="UP000604391">
    <property type="component" value="Unassembled WGS sequence"/>
</dbReference>
<feature type="transmembrane region" description="Helical" evidence="5">
    <location>
        <begin position="44"/>
        <end position="63"/>
    </location>
</feature>
<dbReference type="InterPro" id="IPR004481">
    <property type="entry name" value="K/Na/Ca-exchanger"/>
</dbReference>
<evidence type="ECO:0000313" key="7">
    <source>
        <dbReference type="EMBL" id="HIJ99650.1"/>
    </source>
</evidence>
<sequence length="311" mass="32673">MIAGFPLESVGIFIISIAILLKGATVFTNRSVYIARQLGISDFAIGLTLVAFSTSLPELAISMTASLSGSDGIAIGNIIGSNIANIGLIIGIAAIFMPLVLKKEDFKQALLMIAVLFLGSIFMYNGLSRLEGLILVSVLIAYVINALRQGKVGTAKASKGRSLSSNLFFAFAGAGAVVVGGKFVVDSSVVIARWAGISEVLIGITIIAIGTSLPELVTSLIAAKNNMPGMAIGNIIGSNIFNIAAVLGLTSLISPISVSLDVFLFDIPAMMLFSIILASFMYFGANRISKKSGIYLLTLYVIYLGVHIFFF</sequence>
<comment type="subcellular location">
    <subcellularLocation>
        <location evidence="1">Membrane</location>
        <topology evidence="1">Multi-pass membrane protein</topology>
    </subcellularLocation>
</comment>
<proteinExistence type="predicted"/>
<feature type="transmembrane region" description="Helical" evidence="5">
    <location>
        <begin position="262"/>
        <end position="285"/>
    </location>
</feature>
<feature type="transmembrane region" description="Helical" evidence="5">
    <location>
        <begin position="167"/>
        <end position="185"/>
    </location>
</feature>
<keyword evidence="3 5" id="KW-1133">Transmembrane helix</keyword>
<evidence type="ECO:0000256" key="3">
    <source>
        <dbReference type="ARBA" id="ARBA00022989"/>
    </source>
</evidence>
<feature type="transmembrane region" description="Helical" evidence="5">
    <location>
        <begin position="12"/>
        <end position="32"/>
    </location>
</feature>
<feature type="transmembrane region" description="Helical" evidence="5">
    <location>
        <begin position="231"/>
        <end position="256"/>
    </location>
</feature>
<feature type="transmembrane region" description="Helical" evidence="5">
    <location>
        <begin position="130"/>
        <end position="147"/>
    </location>
</feature>
<keyword evidence="8" id="KW-1185">Reference proteome</keyword>
<evidence type="ECO:0000256" key="2">
    <source>
        <dbReference type="ARBA" id="ARBA00022692"/>
    </source>
</evidence>
<protein>
    <submittedName>
        <fullName evidence="7">Calcium/sodium antiporter</fullName>
    </submittedName>
</protein>
<evidence type="ECO:0000256" key="4">
    <source>
        <dbReference type="ARBA" id="ARBA00023136"/>
    </source>
</evidence>
<dbReference type="PANTHER" id="PTHR10846:SF8">
    <property type="entry name" value="INNER MEMBRANE PROTEIN YRBG"/>
    <property type="match status" value="1"/>
</dbReference>
<gene>
    <name evidence="7" type="ORF">H1011_02400</name>
</gene>
<keyword evidence="2 5" id="KW-0812">Transmembrane</keyword>
<name>A0A832V053_9ARCH</name>
<dbReference type="InterPro" id="IPR004837">
    <property type="entry name" value="NaCa_Exmemb"/>
</dbReference>
<feature type="transmembrane region" description="Helical" evidence="5">
    <location>
        <begin position="292"/>
        <end position="310"/>
    </location>
</feature>
<feature type="domain" description="Sodium/calcium exchanger membrane region" evidence="6">
    <location>
        <begin position="169"/>
        <end position="307"/>
    </location>
</feature>
<dbReference type="Gene3D" id="1.20.1420.30">
    <property type="entry name" value="NCX, central ion-binding region"/>
    <property type="match status" value="1"/>
</dbReference>
<dbReference type="GO" id="GO:0005886">
    <property type="term" value="C:plasma membrane"/>
    <property type="evidence" value="ECO:0007669"/>
    <property type="project" value="TreeGrafter"/>
</dbReference>
<comment type="caution">
    <text evidence="7">The sequence shown here is derived from an EMBL/GenBank/DDBJ whole genome shotgun (WGS) entry which is preliminary data.</text>
</comment>
<feature type="transmembrane region" description="Helical" evidence="5">
    <location>
        <begin position="108"/>
        <end position="124"/>
    </location>
</feature>
<evidence type="ECO:0000313" key="8">
    <source>
        <dbReference type="Proteomes" id="UP000604391"/>
    </source>
</evidence>
<dbReference type="EMBL" id="DVAD01000014">
    <property type="protein sequence ID" value="HIJ99650.1"/>
    <property type="molecule type" value="Genomic_DNA"/>
</dbReference>
<dbReference type="InterPro" id="IPR044880">
    <property type="entry name" value="NCX_ion-bd_dom_sf"/>
</dbReference>
<evidence type="ECO:0000259" key="6">
    <source>
        <dbReference type="Pfam" id="PF01699"/>
    </source>
</evidence>
<feature type="domain" description="Sodium/calcium exchanger membrane region" evidence="6">
    <location>
        <begin position="9"/>
        <end position="145"/>
    </location>
</feature>
<dbReference type="GO" id="GO:0008273">
    <property type="term" value="F:calcium, potassium:sodium antiporter activity"/>
    <property type="evidence" value="ECO:0007669"/>
    <property type="project" value="TreeGrafter"/>
</dbReference>
<evidence type="ECO:0000256" key="5">
    <source>
        <dbReference type="SAM" id="Phobius"/>
    </source>
</evidence>
<dbReference type="NCBIfam" id="TIGR00367">
    <property type="entry name" value="calcium/sodium antiporter"/>
    <property type="match status" value="1"/>
</dbReference>
<keyword evidence="4 5" id="KW-0472">Membrane</keyword>
<organism evidence="7 8">
    <name type="scientific">Candidatus Undinarchaeum marinum</name>
    <dbReference type="NCBI Taxonomy" id="2756141"/>
    <lineage>
        <taxon>Archaea</taxon>
        <taxon>Candidatus Undinarchaeota</taxon>
        <taxon>Candidatus Undinarchaeia</taxon>
        <taxon>Candidatus Undinarchaeales</taxon>
        <taxon>Candidatus Undinarchaeaceae</taxon>
        <taxon>Candidatus Undinarchaeum</taxon>
    </lineage>
</organism>
<dbReference type="PANTHER" id="PTHR10846">
    <property type="entry name" value="SODIUM/POTASSIUM/CALCIUM EXCHANGER"/>
    <property type="match status" value="1"/>
</dbReference>
<dbReference type="GO" id="GO:0006874">
    <property type="term" value="P:intracellular calcium ion homeostasis"/>
    <property type="evidence" value="ECO:0007669"/>
    <property type="project" value="TreeGrafter"/>
</dbReference>
<dbReference type="Pfam" id="PF01699">
    <property type="entry name" value="Na_Ca_ex"/>
    <property type="match status" value="2"/>
</dbReference>
<evidence type="ECO:0000256" key="1">
    <source>
        <dbReference type="ARBA" id="ARBA00004141"/>
    </source>
</evidence>
<dbReference type="AlphaFoldDB" id="A0A832V053"/>